<evidence type="ECO:0000313" key="11">
    <source>
        <dbReference type="EMBL" id="CAF1484992.1"/>
    </source>
</evidence>
<name>A0A815S3P8_9BILA</name>
<evidence type="ECO:0000256" key="6">
    <source>
        <dbReference type="ARBA" id="ARBA00022803"/>
    </source>
</evidence>
<comment type="caution">
    <text evidence="11">The sequence shown here is derived from an EMBL/GenBank/DDBJ whole genome shotgun (WGS) entry which is preliminary data.</text>
</comment>
<dbReference type="OrthoDB" id="626167at2759"/>
<dbReference type="SUPFAM" id="SSF56399">
    <property type="entry name" value="ADP-ribosylation"/>
    <property type="match status" value="1"/>
</dbReference>
<dbReference type="Pfam" id="PF13181">
    <property type="entry name" value="TPR_8"/>
    <property type="match status" value="1"/>
</dbReference>
<dbReference type="Proteomes" id="UP000663832">
    <property type="component" value="Unassembled WGS sequence"/>
</dbReference>
<keyword evidence="4" id="KW-0548">Nucleotidyltransferase</keyword>
<comment type="catalytic activity">
    <reaction evidence="7 9">
        <text>L-arginyl-[protein] + NAD(+) = N(omega)-(ADP-D-ribosyl)-L-arginyl-[protein] + nicotinamide + H(+)</text>
        <dbReference type="Rhea" id="RHEA:19149"/>
        <dbReference type="Rhea" id="RHEA-COMP:10532"/>
        <dbReference type="Rhea" id="RHEA-COMP:15087"/>
        <dbReference type="ChEBI" id="CHEBI:15378"/>
        <dbReference type="ChEBI" id="CHEBI:17154"/>
        <dbReference type="ChEBI" id="CHEBI:29965"/>
        <dbReference type="ChEBI" id="CHEBI:57540"/>
        <dbReference type="ChEBI" id="CHEBI:142554"/>
        <dbReference type="EC" id="2.4.2.31"/>
    </reaction>
</comment>
<dbReference type="SMART" id="SM00028">
    <property type="entry name" value="TPR"/>
    <property type="match status" value="9"/>
</dbReference>
<evidence type="ECO:0000313" key="12">
    <source>
        <dbReference type="EMBL" id="CAF1485030.1"/>
    </source>
</evidence>
<dbReference type="Pfam" id="PF01129">
    <property type="entry name" value="ART"/>
    <property type="match status" value="1"/>
</dbReference>
<dbReference type="AlphaFoldDB" id="A0A815S3P8"/>
<dbReference type="PANTHER" id="PTHR45641">
    <property type="entry name" value="TETRATRICOPEPTIDE REPEAT PROTEIN (AFU_ORTHOLOGUE AFUA_6G03870)"/>
    <property type="match status" value="1"/>
</dbReference>
<dbReference type="Proteomes" id="UP000663877">
    <property type="component" value="Unassembled WGS sequence"/>
</dbReference>
<dbReference type="EMBL" id="CAJNOM010002947">
    <property type="protein sequence ID" value="CAF1639641.1"/>
    <property type="molecule type" value="Genomic_DNA"/>
</dbReference>
<dbReference type="Gene3D" id="3.90.176.10">
    <property type="entry name" value="Toxin ADP-ribosyltransferase, Chain A, domain 1"/>
    <property type="match status" value="1"/>
</dbReference>
<dbReference type="PROSITE" id="PS51996">
    <property type="entry name" value="TR_MART"/>
    <property type="match status" value="1"/>
</dbReference>
<gene>
    <name evidence="10" type="ORF">BJG266_LOCUS31387</name>
    <name evidence="11" type="ORF">BJG266_LOCUS42282</name>
    <name evidence="12" type="ORF">BJG266_LOCUS42284</name>
    <name evidence="13" type="ORF">QVE165_LOCUS47683</name>
    <name evidence="14" type="ORF">QVE165_LOCUS59145</name>
    <name evidence="15" type="ORF">QVE165_LOCUS59147</name>
</gene>
<evidence type="ECO:0000256" key="7">
    <source>
        <dbReference type="ARBA" id="ARBA00047597"/>
    </source>
</evidence>
<dbReference type="EMBL" id="CAJNOM010000764">
    <property type="protein sequence ID" value="CAF1558368.1"/>
    <property type="molecule type" value="Genomic_DNA"/>
</dbReference>
<reference evidence="11" key="1">
    <citation type="submission" date="2021-02" db="EMBL/GenBank/DDBJ databases">
        <authorList>
            <person name="Nowell W R."/>
        </authorList>
    </citation>
    <scope>NUCLEOTIDE SEQUENCE</scope>
</reference>
<feature type="repeat" description="TPR" evidence="8">
    <location>
        <begin position="543"/>
        <end position="576"/>
    </location>
</feature>
<dbReference type="EMBL" id="CAJNOM010002948">
    <property type="protein sequence ID" value="CAF1639653.1"/>
    <property type="molecule type" value="Genomic_DNA"/>
</dbReference>
<evidence type="ECO:0000313" key="15">
    <source>
        <dbReference type="EMBL" id="CAF1639653.1"/>
    </source>
</evidence>
<feature type="repeat" description="TPR" evidence="8">
    <location>
        <begin position="669"/>
        <end position="702"/>
    </location>
</feature>
<keyword evidence="6 8" id="KW-0802">TPR repeat</keyword>
<organism evidence="11 17">
    <name type="scientific">Adineta steineri</name>
    <dbReference type="NCBI Taxonomy" id="433720"/>
    <lineage>
        <taxon>Eukaryota</taxon>
        <taxon>Metazoa</taxon>
        <taxon>Spiralia</taxon>
        <taxon>Gnathifera</taxon>
        <taxon>Rotifera</taxon>
        <taxon>Eurotatoria</taxon>
        <taxon>Bdelloidea</taxon>
        <taxon>Adinetida</taxon>
        <taxon>Adinetidae</taxon>
        <taxon>Adineta</taxon>
    </lineage>
</organism>
<keyword evidence="5" id="KW-0677">Repeat</keyword>
<dbReference type="InterPro" id="IPR011990">
    <property type="entry name" value="TPR-like_helical_dom_sf"/>
</dbReference>
<keyword evidence="16" id="KW-1185">Reference proteome</keyword>
<proteinExistence type="inferred from homology"/>
<evidence type="ECO:0000256" key="9">
    <source>
        <dbReference type="RuleBase" id="RU361228"/>
    </source>
</evidence>
<evidence type="ECO:0000256" key="8">
    <source>
        <dbReference type="PROSITE-ProRule" id="PRU00339"/>
    </source>
</evidence>
<dbReference type="PROSITE" id="PS50005">
    <property type="entry name" value="TPR"/>
    <property type="match status" value="2"/>
</dbReference>
<keyword evidence="9" id="KW-0521">NADP</keyword>
<evidence type="ECO:0000313" key="10">
    <source>
        <dbReference type="EMBL" id="CAF1284447.1"/>
    </source>
</evidence>
<evidence type="ECO:0000313" key="17">
    <source>
        <dbReference type="Proteomes" id="UP000663877"/>
    </source>
</evidence>
<accession>A0A815S3P8</accession>
<evidence type="ECO:0000256" key="1">
    <source>
        <dbReference type="ARBA" id="ARBA00009558"/>
    </source>
</evidence>
<dbReference type="Pfam" id="PF13374">
    <property type="entry name" value="TPR_10"/>
    <property type="match status" value="1"/>
</dbReference>
<evidence type="ECO:0000313" key="14">
    <source>
        <dbReference type="EMBL" id="CAF1639641.1"/>
    </source>
</evidence>
<dbReference type="Pfam" id="PF13424">
    <property type="entry name" value="TPR_12"/>
    <property type="match status" value="2"/>
</dbReference>
<dbReference type="PANTHER" id="PTHR45641:SF1">
    <property type="entry name" value="AAA+ ATPASE DOMAIN-CONTAINING PROTEIN"/>
    <property type="match status" value="1"/>
</dbReference>
<dbReference type="GO" id="GO:0106274">
    <property type="term" value="F:NAD+-protein-arginine ADP-ribosyltransferase activity"/>
    <property type="evidence" value="ECO:0007669"/>
    <property type="project" value="UniProtKB-EC"/>
</dbReference>
<dbReference type="InterPro" id="IPR000768">
    <property type="entry name" value="ART"/>
</dbReference>
<protein>
    <recommendedName>
        <fullName evidence="9">NAD(P)(+)--arginine ADP-ribosyltransferase</fullName>
        <ecNumber evidence="9">2.4.2.31</ecNumber>
    </recommendedName>
    <alternativeName>
        <fullName evidence="9">Mono(ADP-ribosyl)transferase</fullName>
    </alternativeName>
</protein>
<dbReference type="SUPFAM" id="SSF48452">
    <property type="entry name" value="TPR-like"/>
    <property type="match status" value="3"/>
</dbReference>
<keyword evidence="9" id="KW-0520">NAD</keyword>
<evidence type="ECO:0000313" key="13">
    <source>
        <dbReference type="EMBL" id="CAF1558368.1"/>
    </source>
</evidence>
<dbReference type="InterPro" id="IPR019734">
    <property type="entry name" value="TPR_rpt"/>
</dbReference>
<dbReference type="EMBL" id="CAJNOI010002629">
    <property type="protein sequence ID" value="CAF1485030.1"/>
    <property type="molecule type" value="Genomic_DNA"/>
</dbReference>
<dbReference type="GO" id="GO:0016779">
    <property type="term" value="F:nucleotidyltransferase activity"/>
    <property type="evidence" value="ECO:0007669"/>
    <property type="project" value="UniProtKB-KW"/>
</dbReference>
<evidence type="ECO:0000256" key="5">
    <source>
        <dbReference type="ARBA" id="ARBA00022737"/>
    </source>
</evidence>
<dbReference type="EMBL" id="CAJNOI010002628">
    <property type="protein sequence ID" value="CAF1484992.1"/>
    <property type="molecule type" value="Genomic_DNA"/>
</dbReference>
<comment type="similarity">
    <text evidence="1 9">Belongs to the Arg-specific ADP-ribosyltransferase family.</text>
</comment>
<keyword evidence="3 9" id="KW-0808">Transferase</keyword>
<dbReference type="Gene3D" id="1.25.40.10">
    <property type="entry name" value="Tetratricopeptide repeat domain"/>
    <property type="match status" value="3"/>
</dbReference>
<keyword evidence="2 9" id="KW-0328">Glycosyltransferase</keyword>
<sequence length="852" mass="98848">MAEPDYLNRRVDLDQLFTCLHVINTIEACQAHLSTLAMADKVLLIISGSLGDTILSLVHEKTQIVSVFIFCDDSIKHKEWAGKYSKVRGVFNVAEQLVEAVQRDAQLLMHHFVPANIFTMQDVHQTSFQNIDKDQANFMWFQLLIDVLSRLPQSEQGKKELIEECRRCYAKNEPELKKIAEFEASYTTDHAIRWYTRDCFLFRLINRAFRTRNIDNIFKFRYYFVDLQQQLDHLYQLQKKELSLETVYRGQIISADEFRKLKHNKGGIYSVNTFLSTTTKSDVALSFNSGAFVRPYFECVLFQIKFENKNDKPLKTSFAKIQDVSYNQHESEVLFNMGSVFRIGNVEAWTDDFWVIELTLIEQTGIDESLREYFLKKYVGERSTLLVMSSFLGYMKEYTRAKQFCELLLKEDSISNIAKMQAYSDLGYYQYQTGDLDSAESSAQLSCQLQLTTDTFAPATYSLLGLIAGARHHYRRALQYHQVAVDTVRSRKLEENESIAFLYSNLGMAWKDLHQAIPALYWCEQIALPCQLKLLPSNHPDLLITFTNIAEIYNSIGNYVKARNYYKQSLEIQKQILPQNHKDVASTLLGLSLVCQSMGEYQDALDYLSQSQQIVLNSSSHNHTDLVSTYLGFAAVYELLEKDKKAFFYYKKATQGLSQKNSEHRTQLATTWNNIGFLLLQKKQYKSAMIYFFKALTLERKFLPVRATLGLTTLSNIGMVYQELGLLKRALFYHRYVLTKRKTYLRPRDPGLATTWDNIGAVLCKAGQCRKAIVYHQRALTSYVLNLPLDHLVTTCVCEHLGDAYRLLGNKRKAKQYYNEPERMARGHLRKVEKYRNKEIESDEDMIIHKRR</sequence>
<evidence type="ECO:0000256" key="2">
    <source>
        <dbReference type="ARBA" id="ARBA00022676"/>
    </source>
</evidence>
<evidence type="ECO:0000256" key="4">
    <source>
        <dbReference type="ARBA" id="ARBA00022695"/>
    </source>
</evidence>
<evidence type="ECO:0000313" key="16">
    <source>
        <dbReference type="Proteomes" id="UP000663832"/>
    </source>
</evidence>
<evidence type="ECO:0000256" key="3">
    <source>
        <dbReference type="ARBA" id="ARBA00022679"/>
    </source>
</evidence>
<dbReference type="EC" id="2.4.2.31" evidence="9"/>
<dbReference type="EMBL" id="CAJNOI010000459">
    <property type="protein sequence ID" value="CAF1284447.1"/>
    <property type="molecule type" value="Genomic_DNA"/>
</dbReference>